<dbReference type="Proteomes" id="UP001055025">
    <property type="component" value="Unassembled WGS sequence"/>
</dbReference>
<dbReference type="InterPro" id="IPR007560">
    <property type="entry name" value="Restrct_endonuc_IV_Mrr"/>
</dbReference>
<keyword evidence="4" id="KW-1185">Reference proteome</keyword>
<accession>A0AAV5B643</accession>
<keyword evidence="1" id="KW-0812">Transmembrane</keyword>
<comment type="caution">
    <text evidence="3">The sequence shown here is derived from an EMBL/GenBank/DDBJ whole genome shotgun (WGS) entry which is preliminary data.</text>
</comment>
<evidence type="ECO:0000313" key="4">
    <source>
        <dbReference type="Proteomes" id="UP001055025"/>
    </source>
</evidence>
<dbReference type="InterPro" id="IPR052906">
    <property type="entry name" value="Type_IV_Methyl-Rstrct_Enzyme"/>
</dbReference>
<dbReference type="PANTHER" id="PTHR30015">
    <property type="entry name" value="MRR RESTRICTION SYSTEM PROTEIN"/>
    <property type="match status" value="1"/>
</dbReference>
<evidence type="ECO:0000259" key="2">
    <source>
        <dbReference type="Pfam" id="PF04471"/>
    </source>
</evidence>
<dbReference type="InterPro" id="IPR011856">
    <property type="entry name" value="tRNA_endonuc-like_dom_sf"/>
</dbReference>
<keyword evidence="1" id="KW-1133">Transmembrane helix</keyword>
<dbReference type="EMBL" id="BQKC01000002">
    <property type="protein sequence ID" value="GJM56222.1"/>
    <property type="molecule type" value="Genomic_DNA"/>
</dbReference>
<dbReference type="GO" id="GO:0015666">
    <property type="term" value="F:restriction endodeoxyribonuclease activity"/>
    <property type="evidence" value="ECO:0007669"/>
    <property type="project" value="TreeGrafter"/>
</dbReference>
<dbReference type="Gene3D" id="3.40.1350.10">
    <property type="match status" value="1"/>
</dbReference>
<organism evidence="3 4">
    <name type="scientific">Granulimonas faecalis</name>
    <dbReference type="NCBI Taxonomy" id="2894155"/>
    <lineage>
        <taxon>Bacteria</taxon>
        <taxon>Bacillati</taxon>
        <taxon>Actinomycetota</taxon>
        <taxon>Coriobacteriia</taxon>
        <taxon>Coriobacteriales</taxon>
        <taxon>Kribbibacteriaceae</taxon>
        <taxon>Granulimonas</taxon>
    </lineage>
</organism>
<protein>
    <recommendedName>
        <fullName evidence="2">Restriction endonuclease type IV Mrr domain-containing protein</fullName>
    </recommendedName>
</protein>
<dbReference type="SUPFAM" id="SSF52980">
    <property type="entry name" value="Restriction endonuclease-like"/>
    <property type="match status" value="1"/>
</dbReference>
<dbReference type="PANTHER" id="PTHR30015:SF7">
    <property type="entry name" value="TYPE IV METHYL-DIRECTED RESTRICTION ENZYME ECOKMRR"/>
    <property type="match status" value="1"/>
</dbReference>
<feature type="domain" description="Restriction endonuclease type IV Mrr" evidence="2">
    <location>
        <begin position="187"/>
        <end position="294"/>
    </location>
</feature>
<dbReference type="GO" id="GO:0003677">
    <property type="term" value="F:DNA binding"/>
    <property type="evidence" value="ECO:0007669"/>
    <property type="project" value="InterPro"/>
</dbReference>
<proteinExistence type="predicted"/>
<name>A0AAV5B643_9ACTN</name>
<dbReference type="AlphaFoldDB" id="A0AAV5B643"/>
<dbReference type="InterPro" id="IPR011335">
    <property type="entry name" value="Restrct_endonuc-II-like"/>
</dbReference>
<evidence type="ECO:0000256" key="1">
    <source>
        <dbReference type="SAM" id="Phobius"/>
    </source>
</evidence>
<feature type="transmembrane region" description="Helical" evidence="1">
    <location>
        <begin position="6"/>
        <end position="33"/>
    </location>
</feature>
<dbReference type="GO" id="GO:0009307">
    <property type="term" value="P:DNA restriction-modification system"/>
    <property type="evidence" value="ECO:0007669"/>
    <property type="project" value="InterPro"/>
</dbReference>
<dbReference type="RefSeq" id="WP_265591105.1">
    <property type="nucleotide sequence ID" value="NZ_BQKC01000002.1"/>
</dbReference>
<sequence>MPFIPLLALAFNTFIGFLLVVFIVVGLVIWLVVTIVKAVVETSREAAAEKERAKTQAFLHERWEESFPAVPYPNEFKEINYDPDNDAITAYELVLPHWEHPRNDGTRDARYSSTSYYYGGSEFVSGPWRVTFDSPREAVRFVQRMRVGGVEVTPHRWESEKACSDSSVASYGFPIMSADEVFAHYRSEPYRFEQFCVYLYRKLGYTGEATRRSGDGGFDFLVEKDGEKTIGECKLYGKNTTVGRPDVQKLVGANFTEGAEHMVFITTSYFTPEAKKFARDAGVEMVDGKGLRRLQIKAKEASARRYGNAVRLWKPLTEQDVIDRTPPDLRHTL</sequence>
<dbReference type="Pfam" id="PF04471">
    <property type="entry name" value="Mrr_cat"/>
    <property type="match status" value="1"/>
</dbReference>
<gene>
    <name evidence="3" type="ORF">ATOP_18770</name>
</gene>
<keyword evidence="1" id="KW-0472">Membrane</keyword>
<reference evidence="3" key="1">
    <citation type="journal article" date="2022" name="Int. J. Syst. Evol. Microbiol.">
        <title>Granulimonas faecalis gen. nov., sp. nov., and Leptogranulimonas caecicola gen. nov., sp. nov., novel lactate-producing Atopobiaceae bacteria isolated from mouse intestines, and an emended description of the family Atopobiaceae.</title>
        <authorList>
            <person name="Morinaga K."/>
            <person name="Kusada H."/>
            <person name="Sakamoto S."/>
            <person name="Murakami T."/>
            <person name="Toyoda A."/>
            <person name="Mori H."/>
            <person name="Meng X.Y."/>
            <person name="Takashino M."/>
            <person name="Murotomi K."/>
            <person name="Tamaki H."/>
        </authorList>
    </citation>
    <scope>NUCLEOTIDE SEQUENCE</scope>
    <source>
        <strain evidence="3">OPF53</strain>
    </source>
</reference>
<evidence type="ECO:0000313" key="3">
    <source>
        <dbReference type="EMBL" id="GJM56222.1"/>
    </source>
</evidence>